<protein>
    <submittedName>
        <fullName evidence="2">Uncharacterized protein</fullName>
    </submittedName>
</protein>
<keyword evidence="1" id="KW-0812">Transmembrane</keyword>
<keyword evidence="1" id="KW-1133">Transmembrane helix</keyword>
<comment type="caution">
    <text evidence="2">The sequence shown here is derived from an EMBL/GenBank/DDBJ whole genome shotgun (WGS) entry which is preliminary data.</text>
</comment>
<dbReference type="EMBL" id="WHUW01000124">
    <property type="protein sequence ID" value="KAF8422578.1"/>
    <property type="molecule type" value="Genomic_DNA"/>
</dbReference>
<sequence>MIRVCENNITRVPFMEAVEKQCPCVRPRIFAEPRKLSFIHFIKHVHISLSICVDFYHWLRQDYHYPRRQWRMARSSLMLLQALAAYLLGYGEVGLWLEREAAKPDAWVKREGNPYREWMEDYAGKVYQDT</sequence>
<evidence type="ECO:0000313" key="2">
    <source>
        <dbReference type="EMBL" id="KAF8422578.1"/>
    </source>
</evidence>
<dbReference type="Proteomes" id="UP001194468">
    <property type="component" value="Unassembled WGS sequence"/>
</dbReference>
<reference evidence="2" key="2">
    <citation type="journal article" date="2020" name="Nat. Commun.">
        <title>Large-scale genome sequencing of mycorrhizal fungi provides insights into the early evolution of symbiotic traits.</title>
        <authorList>
            <person name="Miyauchi S."/>
            <person name="Kiss E."/>
            <person name="Kuo A."/>
            <person name="Drula E."/>
            <person name="Kohler A."/>
            <person name="Sanchez-Garcia M."/>
            <person name="Morin E."/>
            <person name="Andreopoulos B."/>
            <person name="Barry K.W."/>
            <person name="Bonito G."/>
            <person name="Buee M."/>
            <person name="Carver A."/>
            <person name="Chen C."/>
            <person name="Cichocki N."/>
            <person name="Clum A."/>
            <person name="Culley D."/>
            <person name="Crous P.W."/>
            <person name="Fauchery L."/>
            <person name="Girlanda M."/>
            <person name="Hayes R.D."/>
            <person name="Keri Z."/>
            <person name="LaButti K."/>
            <person name="Lipzen A."/>
            <person name="Lombard V."/>
            <person name="Magnuson J."/>
            <person name="Maillard F."/>
            <person name="Murat C."/>
            <person name="Nolan M."/>
            <person name="Ohm R.A."/>
            <person name="Pangilinan J."/>
            <person name="Pereira M.F."/>
            <person name="Perotto S."/>
            <person name="Peter M."/>
            <person name="Pfister S."/>
            <person name="Riley R."/>
            <person name="Sitrit Y."/>
            <person name="Stielow J.B."/>
            <person name="Szollosi G."/>
            <person name="Zifcakova L."/>
            <person name="Stursova M."/>
            <person name="Spatafora J.W."/>
            <person name="Tedersoo L."/>
            <person name="Vaario L.M."/>
            <person name="Yamada A."/>
            <person name="Yan M."/>
            <person name="Wang P."/>
            <person name="Xu J."/>
            <person name="Bruns T."/>
            <person name="Baldrian P."/>
            <person name="Vilgalys R."/>
            <person name="Dunand C."/>
            <person name="Henrissat B."/>
            <person name="Grigoriev I.V."/>
            <person name="Hibbett D."/>
            <person name="Nagy L.G."/>
            <person name="Martin F.M."/>
        </authorList>
    </citation>
    <scope>NUCLEOTIDE SEQUENCE</scope>
    <source>
        <strain evidence="2">BED1</strain>
    </source>
</reference>
<keyword evidence="1" id="KW-0472">Membrane</keyword>
<evidence type="ECO:0000256" key="1">
    <source>
        <dbReference type="SAM" id="Phobius"/>
    </source>
</evidence>
<dbReference type="InterPro" id="IPR016084">
    <property type="entry name" value="Haem_Oase-like_multi-hlx"/>
</dbReference>
<dbReference type="AlphaFoldDB" id="A0AAD4G7B7"/>
<accession>A0AAD4G7B7</accession>
<dbReference type="Gene3D" id="1.20.910.10">
    <property type="entry name" value="Heme oxygenase-like"/>
    <property type="match status" value="1"/>
</dbReference>
<name>A0AAD4G7B7_BOLED</name>
<organism evidence="2 3">
    <name type="scientific">Boletus edulis BED1</name>
    <dbReference type="NCBI Taxonomy" id="1328754"/>
    <lineage>
        <taxon>Eukaryota</taxon>
        <taxon>Fungi</taxon>
        <taxon>Dikarya</taxon>
        <taxon>Basidiomycota</taxon>
        <taxon>Agaricomycotina</taxon>
        <taxon>Agaricomycetes</taxon>
        <taxon>Agaricomycetidae</taxon>
        <taxon>Boletales</taxon>
        <taxon>Boletineae</taxon>
        <taxon>Boletaceae</taxon>
        <taxon>Boletoideae</taxon>
        <taxon>Boletus</taxon>
    </lineage>
</organism>
<proteinExistence type="predicted"/>
<feature type="non-terminal residue" evidence="2">
    <location>
        <position position="1"/>
    </location>
</feature>
<evidence type="ECO:0000313" key="3">
    <source>
        <dbReference type="Proteomes" id="UP001194468"/>
    </source>
</evidence>
<dbReference type="SUPFAM" id="SSF48613">
    <property type="entry name" value="Heme oxygenase-like"/>
    <property type="match status" value="1"/>
</dbReference>
<feature type="transmembrane region" description="Helical" evidence="1">
    <location>
        <begin position="77"/>
        <end position="97"/>
    </location>
</feature>
<reference evidence="2" key="1">
    <citation type="submission" date="2019-10" db="EMBL/GenBank/DDBJ databases">
        <authorList>
            <consortium name="DOE Joint Genome Institute"/>
            <person name="Kuo A."/>
            <person name="Miyauchi S."/>
            <person name="Kiss E."/>
            <person name="Drula E."/>
            <person name="Kohler A."/>
            <person name="Sanchez-Garcia M."/>
            <person name="Andreopoulos B."/>
            <person name="Barry K.W."/>
            <person name="Bonito G."/>
            <person name="Buee M."/>
            <person name="Carver A."/>
            <person name="Chen C."/>
            <person name="Cichocki N."/>
            <person name="Clum A."/>
            <person name="Culley D."/>
            <person name="Crous P.W."/>
            <person name="Fauchery L."/>
            <person name="Girlanda M."/>
            <person name="Hayes R."/>
            <person name="Keri Z."/>
            <person name="LaButti K."/>
            <person name="Lipzen A."/>
            <person name="Lombard V."/>
            <person name="Magnuson J."/>
            <person name="Maillard F."/>
            <person name="Morin E."/>
            <person name="Murat C."/>
            <person name="Nolan M."/>
            <person name="Ohm R."/>
            <person name="Pangilinan J."/>
            <person name="Pereira M."/>
            <person name="Perotto S."/>
            <person name="Peter M."/>
            <person name="Riley R."/>
            <person name="Sitrit Y."/>
            <person name="Stielow B."/>
            <person name="Szollosi G."/>
            <person name="Zifcakova L."/>
            <person name="Stursova M."/>
            <person name="Spatafora J.W."/>
            <person name="Tedersoo L."/>
            <person name="Vaario L.-M."/>
            <person name="Yamada A."/>
            <person name="Yan M."/>
            <person name="Wang P."/>
            <person name="Xu J."/>
            <person name="Bruns T."/>
            <person name="Baldrian P."/>
            <person name="Vilgalys R."/>
            <person name="Henrissat B."/>
            <person name="Grigoriev I.V."/>
            <person name="Hibbett D."/>
            <person name="Nagy L.G."/>
            <person name="Martin F.M."/>
        </authorList>
    </citation>
    <scope>NUCLEOTIDE SEQUENCE</scope>
    <source>
        <strain evidence="2">BED1</strain>
    </source>
</reference>
<gene>
    <name evidence="2" type="ORF">L210DRAFT_2166374</name>
</gene>
<keyword evidence="3" id="KW-1185">Reference proteome</keyword>